<dbReference type="PANTHER" id="PTHR43238:SF1">
    <property type="entry name" value="GDP-L-FUCOSE SYNTHASE"/>
    <property type="match status" value="1"/>
</dbReference>
<dbReference type="Gene3D" id="3.40.50.720">
    <property type="entry name" value="NAD(P)-binding Rossmann-like Domain"/>
    <property type="match status" value="1"/>
</dbReference>
<dbReference type="Pfam" id="PF01370">
    <property type="entry name" value="Epimerase"/>
    <property type="match status" value="1"/>
</dbReference>
<reference evidence="2" key="1">
    <citation type="journal article" date="2020" name="Nature">
        <title>Giant virus diversity and host interactions through global metagenomics.</title>
        <authorList>
            <person name="Schulz F."/>
            <person name="Roux S."/>
            <person name="Paez-Espino D."/>
            <person name="Jungbluth S."/>
            <person name="Walsh D.A."/>
            <person name="Denef V.J."/>
            <person name="McMahon K.D."/>
            <person name="Konstantinidis K.T."/>
            <person name="Eloe-Fadrosh E.A."/>
            <person name="Kyrpides N.C."/>
            <person name="Woyke T."/>
        </authorList>
    </citation>
    <scope>NUCLEOTIDE SEQUENCE</scope>
    <source>
        <strain evidence="2">GVMAG-M-3300025880-76</strain>
    </source>
</reference>
<sequence length="321" mass="37052">MRICCTGGNGMVGKCIQDFVLTSELKYEEHEFVFLNRSLNNEQSVDLTNREHVLNYFENHAFDYIIHLAADVGGLFKNLNGNTSMFSNNIKINENIMEACIKNNIKRGVFILSSCIFPHEPSVFPMTEEMIHESPPHYSNEGYAYAKRMMHMQCQQYNQTMNTKFICLIPVNLYGPYDNFNPHNSHLIPGLMHRFHHNKQCGDNSIAYGTGTPLRQMLFAPDFAHIICNTLFDLTIKATVLICCNDEEFQIKEIVEKIANVMDMDTTLIQWDTTKSDGCMRKTVSNSSFKSFFPNFAFTPFHKGIKDSYDWYISNLHNIRK</sequence>
<dbReference type="SUPFAM" id="SSF51735">
    <property type="entry name" value="NAD(P)-binding Rossmann-fold domains"/>
    <property type="match status" value="1"/>
</dbReference>
<dbReference type="PANTHER" id="PTHR43238">
    <property type="entry name" value="GDP-L-FUCOSE SYNTHASE"/>
    <property type="match status" value="1"/>
</dbReference>
<name>A0A6C0JG09_9ZZZZ</name>
<dbReference type="EMBL" id="MN740360">
    <property type="protein sequence ID" value="QHU02594.1"/>
    <property type="molecule type" value="Genomic_DNA"/>
</dbReference>
<dbReference type="AlphaFoldDB" id="A0A6C0JG09"/>
<feature type="domain" description="NAD-dependent epimerase/dehydratase" evidence="1">
    <location>
        <begin position="4"/>
        <end position="228"/>
    </location>
</feature>
<accession>A0A6C0JG09</accession>
<evidence type="ECO:0000259" key="1">
    <source>
        <dbReference type="Pfam" id="PF01370"/>
    </source>
</evidence>
<dbReference type="InterPro" id="IPR001509">
    <property type="entry name" value="Epimerase_deHydtase"/>
</dbReference>
<proteinExistence type="predicted"/>
<dbReference type="InterPro" id="IPR036291">
    <property type="entry name" value="NAD(P)-bd_dom_sf"/>
</dbReference>
<dbReference type="GO" id="GO:0050577">
    <property type="term" value="F:GDP-L-fucose synthase activity"/>
    <property type="evidence" value="ECO:0007669"/>
    <property type="project" value="TreeGrafter"/>
</dbReference>
<dbReference type="Gene3D" id="3.90.25.10">
    <property type="entry name" value="UDP-galactose 4-epimerase, domain 1"/>
    <property type="match status" value="1"/>
</dbReference>
<protein>
    <recommendedName>
        <fullName evidence="1">NAD-dependent epimerase/dehydratase domain-containing protein</fullName>
    </recommendedName>
</protein>
<organism evidence="2">
    <name type="scientific">viral metagenome</name>
    <dbReference type="NCBI Taxonomy" id="1070528"/>
    <lineage>
        <taxon>unclassified sequences</taxon>
        <taxon>metagenomes</taxon>
        <taxon>organismal metagenomes</taxon>
    </lineage>
</organism>
<evidence type="ECO:0000313" key="2">
    <source>
        <dbReference type="EMBL" id="QHU02594.1"/>
    </source>
</evidence>